<comment type="caution">
    <text evidence="1">The sequence shown here is derived from an EMBL/GenBank/DDBJ whole genome shotgun (WGS) entry which is preliminary data.</text>
</comment>
<gene>
    <name evidence="1" type="ORF">B0I35DRAFT_200908</name>
</gene>
<protein>
    <submittedName>
        <fullName evidence="1">Uncharacterized protein</fullName>
    </submittedName>
</protein>
<proteinExistence type="predicted"/>
<keyword evidence="2" id="KW-1185">Reference proteome</keyword>
<dbReference type="EMBL" id="JAGPNK010000005">
    <property type="protein sequence ID" value="KAH7320860.1"/>
    <property type="molecule type" value="Genomic_DNA"/>
</dbReference>
<dbReference type="Proteomes" id="UP000813444">
    <property type="component" value="Unassembled WGS sequence"/>
</dbReference>
<organism evidence="1 2">
    <name type="scientific">Stachybotrys elegans</name>
    <dbReference type="NCBI Taxonomy" id="80388"/>
    <lineage>
        <taxon>Eukaryota</taxon>
        <taxon>Fungi</taxon>
        <taxon>Dikarya</taxon>
        <taxon>Ascomycota</taxon>
        <taxon>Pezizomycotina</taxon>
        <taxon>Sordariomycetes</taxon>
        <taxon>Hypocreomycetidae</taxon>
        <taxon>Hypocreales</taxon>
        <taxon>Stachybotryaceae</taxon>
        <taxon>Stachybotrys</taxon>
    </lineage>
</organism>
<evidence type="ECO:0000313" key="2">
    <source>
        <dbReference type="Proteomes" id="UP000813444"/>
    </source>
</evidence>
<accession>A0A8K0STX7</accession>
<dbReference type="AlphaFoldDB" id="A0A8K0STX7"/>
<name>A0A8K0STX7_9HYPO</name>
<evidence type="ECO:0000313" key="1">
    <source>
        <dbReference type="EMBL" id="KAH7320860.1"/>
    </source>
</evidence>
<reference evidence="1" key="1">
    <citation type="journal article" date="2021" name="Nat. Commun.">
        <title>Genetic determinants of endophytism in the Arabidopsis root mycobiome.</title>
        <authorList>
            <person name="Mesny F."/>
            <person name="Miyauchi S."/>
            <person name="Thiergart T."/>
            <person name="Pickel B."/>
            <person name="Atanasova L."/>
            <person name="Karlsson M."/>
            <person name="Huettel B."/>
            <person name="Barry K.W."/>
            <person name="Haridas S."/>
            <person name="Chen C."/>
            <person name="Bauer D."/>
            <person name="Andreopoulos W."/>
            <person name="Pangilinan J."/>
            <person name="LaButti K."/>
            <person name="Riley R."/>
            <person name="Lipzen A."/>
            <person name="Clum A."/>
            <person name="Drula E."/>
            <person name="Henrissat B."/>
            <person name="Kohler A."/>
            <person name="Grigoriev I.V."/>
            <person name="Martin F.M."/>
            <person name="Hacquard S."/>
        </authorList>
    </citation>
    <scope>NUCLEOTIDE SEQUENCE</scope>
    <source>
        <strain evidence="1">MPI-CAGE-CH-0235</strain>
    </source>
</reference>
<sequence length="207" mass="24128">MGNWQPARNGLCEKRHAAFPRLKIVHFQEMVFFKIAPCVDTKARNHNLDLRYRVFMQPSAHFLDKRTCKTSSRLLVCGLDPLSYPADLPPSPFQRQINTFSQKLIPEGGIRWFHHGSGGTAAYTRSSSHYTIAAQRLILDPGRCRPASIQPPLISSFFHFEALLRYREIDAHRRHRFLLNIPCTHWRLRDHGDHRALRPRPLCWQAR</sequence>